<evidence type="ECO:0000313" key="2">
    <source>
        <dbReference type="EMBL" id="WPU63904.1"/>
    </source>
</evidence>
<dbReference type="AlphaFoldDB" id="A0AAX4HKY4"/>
<dbReference type="Proteomes" id="UP001324634">
    <property type="component" value="Chromosome"/>
</dbReference>
<accession>A0AAX4HKY4</accession>
<keyword evidence="1" id="KW-0732">Signal</keyword>
<gene>
    <name evidence="2" type="ORF">SOO65_14510</name>
</gene>
<evidence type="ECO:0000313" key="3">
    <source>
        <dbReference type="Proteomes" id="UP001324634"/>
    </source>
</evidence>
<organism evidence="2 3">
    <name type="scientific">Peredibacter starrii</name>
    <dbReference type="NCBI Taxonomy" id="28202"/>
    <lineage>
        <taxon>Bacteria</taxon>
        <taxon>Pseudomonadati</taxon>
        <taxon>Bdellovibrionota</taxon>
        <taxon>Bacteriovoracia</taxon>
        <taxon>Bacteriovoracales</taxon>
        <taxon>Bacteriovoracaceae</taxon>
        <taxon>Peredibacter</taxon>
    </lineage>
</organism>
<sequence length="130" mass="14693">MKSSIVFAFVLLAFSQLTFAQAVRKCSDEVLTCELIQNYRVVKTESAAWDGFNSDEPSIEPYYCSMNLWIEQDDLVFRVNVTDDDYVANVYNVQRSNLGRALEGSAAMPVVPGKPFYFARGDKKIKCVLN</sequence>
<dbReference type="EMBL" id="CP139487">
    <property type="protein sequence ID" value="WPU63904.1"/>
    <property type="molecule type" value="Genomic_DNA"/>
</dbReference>
<evidence type="ECO:0000256" key="1">
    <source>
        <dbReference type="SAM" id="SignalP"/>
    </source>
</evidence>
<reference evidence="2 3" key="1">
    <citation type="submission" date="2023-11" db="EMBL/GenBank/DDBJ databases">
        <title>Peredibacter starrii A3.12.</title>
        <authorList>
            <person name="Mitchell R.J."/>
        </authorList>
    </citation>
    <scope>NUCLEOTIDE SEQUENCE [LARGE SCALE GENOMIC DNA]</scope>
    <source>
        <strain evidence="2 3">A3.12</strain>
    </source>
</reference>
<feature type="chain" id="PRO_5043679764" description="CUB domain-containing protein" evidence="1">
    <location>
        <begin position="21"/>
        <end position="130"/>
    </location>
</feature>
<proteinExistence type="predicted"/>
<protein>
    <recommendedName>
        <fullName evidence="4">CUB domain-containing protein</fullName>
    </recommendedName>
</protein>
<keyword evidence="3" id="KW-1185">Reference proteome</keyword>
<dbReference type="RefSeq" id="WP_321391513.1">
    <property type="nucleotide sequence ID" value="NZ_CP139487.1"/>
</dbReference>
<name>A0AAX4HKY4_9BACT</name>
<evidence type="ECO:0008006" key="4">
    <source>
        <dbReference type="Google" id="ProtNLM"/>
    </source>
</evidence>
<dbReference type="KEGG" id="psti:SOO65_14510"/>
<feature type="signal peptide" evidence="1">
    <location>
        <begin position="1"/>
        <end position="20"/>
    </location>
</feature>